<keyword evidence="2" id="KW-0812">Transmembrane</keyword>
<reference evidence="3 4" key="1">
    <citation type="journal article" date="2018" name="BMC Genomics">
        <title>The genome of Naegleria lovaniensis, the basis for a comparative approach to unravel pathogenicity factors of the human pathogenic amoeba N. fowleri.</title>
        <authorList>
            <person name="Liechti N."/>
            <person name="Schurch N."/>
            <person name="Bruggmann R."/>
            <person name="Wittwer M."/>
        </authorList>
    </citation>
    <scope>NUCLEOTIDE SEQUENCE [LARGE SCALE GENOMIC DNA]</scope>
    <source>
        <strain evidence="3 4">ATCC 30569</strain>
    </source>
</reference>
<keyword evidence="2" id="KW-1133">Transmembrane helix</keyword>
<keyword evidence="2" id="KW-0472">Membrane</keyword>
<comment type="caution">
    <text evidence="3">The sequence shown here is derived from an EMBL/GenBank/DDBJ whole genome shotgun (WGS) entry which is preliminary data.</text>
</comment>
<protein>
    <submittedName>
        <fullName evidence="3">Uncharacterized protein</fullName>
    </submittedName>
</protein>
<name>A0AA88GYR5_NAELO</name>
<evidence type="ECO:0000256" key="2">
    <source>
        <dbReference type="SAM" id="Phobius"/>
    </source>
</evidence>
<dbReference type="GeneID" id="68093095"/>
<gene>
    <name evidence="3" type="ORF">C9374_000633</name>
</gene>
<evidence type="ECO:0000256" key="1">
    <source>
        <dbReference type="SAM" id="Coils"/>
    </source>
</evidence>
<dbReference type="RefSeq" id="XP_044552461.1">
    <property type="nucleotide sequence ID" value="XM_044696178.1"/>
</dbReference>
<evidence type="ECO:0000313" key="4">
    <source>
        <dbReference type="Proteomes" id="UP000816034"/>
    </source>
</evidence>
<evidence type="ECO:0000313" key="3">
    <source>
        <dbReference type="EMBL" id="KAG2388469.1"/>
    </source>
</evidence>
<keyword evidence="1" id="KW-0175">Coiled coil</keyword>
<dbReference type="AlphaFoldDB" id="A0AA88GYR5"/>
<dbReference type="EMBL" id="PYSW02000010">
    <property type="protein sequence ID" value="KAG2388469.1"/>
    <property type="molecule type" value="Genomic_DNA"/>
</dbReference>
<organism evidence="3 4">
    <name type="scientific">Naegleria lovaniensis</name>
    <name type="common">Amoeba</name>
    <dbReference type="NCBI Taxonomy" id="51637"/>
    <lineage>
        <taxon>Eukaryota</taxon>
        <taxon>Discoba</taxon>
        <taxon>Heterolobosea</taxon>
        <taxon>Tetramitia</taxon>
        <taxon>Eutetramitia</taxon>
        <taxon>Vahlkampfiidae</taxon>
        <taxon>Naegleria</taxon>
    </lineage>
</organism>
<accession>A0AA88GYR5</accession>
<keyword evidence="4" id="KW-1185">Reference proteome</keyword>
<dbReference type="Proteomes" id="UP000816034">
    <property type="component" value="Unassembled WGS sequence"/>
</dbReference>
<proteinExistence type="predicted"/>
<feature type="coiled-coil region" evidence="1">
    <location>
        <begin position="157"/>
        <end position="184"/>
    </location>
</feature>
<feature type="transmembrane region" description="Helical" evidence="2">
    <location>
        <begin position="240"/>
        <end position="257"/>
    </location>
</feature>
<sequence>MRTDKLSLADICKLQYDLHENNDSEPVESKKQKEFSLPSSLKLSSLQNVWIVVRDDREYILFDEEKFISERGNAILSSVVNEHDRSSPFENSIDPIEYLKSGELVLFPRPKRSSSDDGQSFKIIISLQELLEYYRHFPNFHWSKYPQLLELIRNNLLRHEKRSLERLEGEYLEYQKQQLDFMREYHRFVSRFSLTEWLSNLFKIHVLGVKKKETSELREEEPITSKDLTKSRIMTSFRHLLPYVTLMALFWIFKLLTKLLSLKRR</sequence>